<feature type="region of interest" description="Disordered" evidence="7">
    <location>
        <begin position="371"/>
        <end position="396"/>
    </location>
</feature>
<dbReference type="EMBL" id="JAFIDA010000001">
    <property type="protein sequence ID" value="MBP1324862.1"/>
    <property type="molecule type" value="Genomic_DNA"/>
</dbReference>
<dbReference type="Proteomes" id="UP000675163">
    <property type="component" value="Unassembled WGS sequence"/>
</dbReference>
<proteinExistence type="inferred from homology"/>
<keyword evidence="2" id="KW-1003">Cell membrane</keyword>
<keyword evidence="11" id="KW-1185">Reference proteome</keyword>
<feature type="compositionally biased region" description="Polar residues" evidence="7">
    <location>
        <begin position="379"/>
        <end position="392"/>
    </location>
</feature>
<keyword evidence="4 8" id="KW-1133">Transmembrane helix</keyword>
<evidence type="ECO:0000256" key="7">
    <source>
        <dbReference type="SAM" id="MobiDB-lite"/>
    </source>
</evidence>
<feature type="transmembrane region" description="Helical" evidence="8">
    <location>
        <begin position="188"/>
        <end position="205"/>
    </location>
</feature>
<evidence type="ECO:0000256" key="4">
    <source>
        <dbReference type="ARBA" id="ARBA00022989"/>
    </source>
</evidence>
<evidence type="ECO:0000256" key="6">
    <source>
        <dbReference type="ARBA" id="ARBA00043993"/>
    </source>
</evidence>
<feature type="domain" description="Integral membrane bound transporter" evidence="9">
    <location>
        <begin position="147"/>
        <end position="274"/>
    </location>
</feature>
<comment type="similarity">
    <text evidence="6">Belongs to the YccS/YhfK family.</text>
</comment>
<keyword evidence="3 8" id="KW-0812">Transmembrane</keyword>
<evidence type="ECO:0000256" key="8">
    <source>
        <dbReference type="SAM" id="Phobius"/>
    </source>
</evidence>
<dbReference type="PANTHER" id="PTHR30509:SF9">
    <property type="entry name" value="MULTIDRUG RESISTANCE PROTEIN MDTO"/>
    <property type="match status" value="1"/>
</dbReference>
<dbReference type="RefSeq" id="WP_209703980.1">
    <property type="nucleotide sequence ID" value="NZ_JAFIDA010000001.1"/>
</dbReference>
<evidence type="ECO:0000256" key="5">
    <source>
        <dbReference type="ARBA" id="ARBA00023136"/>
    </source>
</evidence>
<dbReference type="InterPro" id="IPR049453">
    <property type="entry name" value="Memb_transporter_dom"/>
</dbReference>
<evidence type="ECO:0000256" key="3">
    <source>
        <dbReference type="ARBA" id="ARBA00022692"/>
    </source>
</evidence>
<name>A0A940PJ72_9MICO</name>
<feature type="transmembrane region" description="Helical" evidence="8">
    <location>
        <begin position="211"/>
        <end position="229"/>
    </location>
</feature>
<feature type="transmembrane region" description="Helical" evidence="8">
    <location>
        <begin position="158"/>
        <end position="176"/>
    </location>
</feature>
<feature type="transmembrane region" description="Helical" evidence="8">
    <location>
        <begin position="236"/>
        <end position="256"/>
    </location>
</feature>
<feature type="compositionally biased region" description="Low complexity" evidence="7">
    <location>
        <begin position="89"/>
        <end position="108"/>
    </location>
</feature>
<evidence type="ECO:0000256" key="2">
    <source>
        <dbReference type="ARBA" id="ARBA00022475"/>
    </source>
</evidence>
<comment type="caution">
    <text evidence="10">The sequence shown here is derived from an EMBL/GenBank/DDBJ whole genome shotgun (WGS) entry which is preliminary data.</text>
</comment>
<reference evidence="10" key="1">
    <citation type="submission" date="2021-02" db="EMBL/GenBank/DDBJ databases">
        <title>Sequencing the genomes of 1000 actinobacteria strains.</title>
        <authorList>
            <person name="Klenk H.-P."/>
        </authorList>
    </citation>
    <scope>NUCLEOTIDE SEQUENCE</scope>
    <source>
        <strain evidence="10">DSM 22850</strain>
    </source>
</reference>
<accession>A0A940PJ72</accession>
<dbReference type="Pfam" id="PF13515">
    <property type="entry name" value="FUSC_2"/>
    <property type="match status" value="1"/>
</dbReference>
<feature type="transmembrane region" description="Helical" evidence="8">
    <location>
        <begin position="262"/>
        <end position="279"/>
    </location>
</feature>
<evidence type="ECO:0000313" key="11">
    <source>
        <dbReference type="Proteomes" id="UP000675163"/>
    </source>
</evidence>
<keyword evidence="5 8" id="KW-0472">Membrane</keyword>
<evidence type="ECO:0000313" key="10">
    <source>
        <dbReference type="EMBL" id="MBP1324862.1"/>
    </source>
</evidence>
<dbReference type="PANTHER" id="PTHR30509">
    <property type="entry name" value="P-HYDROXYBENZOIC ACID EFFLUX PUMP SUBUNIT-RELATED"/>
    <property type="match status" value="1"/>
</dbReference>
<sequence length="480" mass="50384">MTVLDDHASDAEVAAATLWATETLAAPSGAVPADLRVQQLARALLAHAKLRAVPLTPQHASPAGQPSAPERAQATALSGTPAGPPVPAATPSAAPSAASAVATSGSPSQAPPQQPTLPVAKVPRQWGWSHWRPSTRMAVQAIIAASIAMFIGEAISSAHWYWAIITVFIIFSGAATRSSILTKAFRRVAGTAIGIVAGFIIVTLIGDHTPVIVIACILAVFCMLYFGPLNYTYSPLFISIMLVCFYHLTGLLNHSIMELRVGETLLGAVVGVLCAYFIMTTSSRPALVAQVDAYFDALDYLLRTVAGSLTSACTREEVANSLHQLDTAQAAVDRSLSSMSTAFIVDSPREESDAVHLMYIATRASAQLAQAAQAGPNATSSQTEPGTQQVPGAQQMPGARVISAAITEVLVSSEAAHHALSFPNEPEAVTAEQQLDRPNILSHIDQLPGSADDPATHALMALARTNWALHHITDRDATHA</sequence>
<organism evidence="10 11">
    <name type="scientific">Leucobacter exalbidus</name>
    <dbReference type="NCBI Taxonomy" id="662960"/>
    <lineage>
        <taxon>Bacteria</taxon>
        <taxon>Bacillati</taxon>
        <taxon>Actinomycetota</taxon>
        <taxon>Actinomycetes</taxon>
        <taxon>Micrococcales</taxon>
        <taxon>Microbacteriaceae</taxon>
        <taxon>Leucobacter</taxon>
    </lineage>
</organism>
<evidence type="ECO:0000259" key="9">
    <source>
        <dbReference type="Pfam" id="PF13515"/>
    </source>
</evidence>
<comment type="subcellular location">
    <subcellularLocation>
        <location evidence="1">Cell membrane</location>
        <topology evidence="1">Multi-pass membrane protein</topology>
    </subcellularLocation>
</comment>
<evidence type="ECO:0000256" key="1">
    <source>
        <dbReference type="ARBA" id="ARBA00004651"/>
    </source>
</evidence>
<dbReference type="GO" id="GO:0005886">
    <property type="term" value="C:plasma membrane"/>
    <property type="evidence" value="ECO:0007669"/>
    <property type="project" value="UniProtKB-SubCell"/>
</dbReference>
<protein>
    <recommendedName>
        <fullName evidence="9">Integral membrane bound transporter domain-containing protein</fullName>
    </recommendedName>
</protein>
<feature type="region of interest" description="Disordered" evidence="7">
    <location>
        <begin position="57"/>
        <end position="118"/>
    </location>
</feature>
<gene>
    <name evidence="10" type="ORF">JOF28_000094</name>
</gene>
<dbReference type="AlphaFoldDB" id="A0A940PJ72"/>